<accession>A0A2R6XID2</accession>
<name>A0A2R6XID2_MARPO</name>
<dbReference type="AlphaFoldDB" id="A0A2R6XID2"/>
<organism evidence="1 2">
    <name type="scientific">Marchantia polymorpha</name>
    <name type="common">Common liverwort</name>
    <name type="synonym">Marchantia aquatica</name>
    <dbReference type="NCBI Taxonomy" id="3197"/>
    <lineage>
        <taxon>Eukaryota</taxon>
        <taxon>Viridiplantae</taxon>
        <taxon>Streptophyta</taxon>
        <taxon>Embryophyta</taxon>
        <taxon>Marchantiophyta</taxon>
        <taxon>Marchantiopsida</taxon>
        <taxon>Marchantiidae</taxon>
        <taxon>Marchantiales</taxon>
        <taxon>Marchantiaceae</taxon>
        <taxon>Marchantia</taxon>
    </lineage>
</organism>
<dbReference type="Gramene" id="Mp8g06990.1">
    <property type="protein sequence ID" value="Mp8g06990.1.cds1"/>
    <property type="gene ID" value="Mp8g06990"/>
</dbReference>
<evidence type="ECO:0000313" key="2">
    <source>
        <dbReference type="Proteomes" id="UP000244005"/>
    </source>
</evidence>
<dbReference type="Proteomes" id="UP000244005">
    <property type="component" value="Unassembled WGS sequence"/>
</dbReference>
<protein>
    <submittedName>
        <fullName evidence="1">Uncharacterized protein</fullName>
    </submittedName>
</protein>
<reference evidence="2" key="1">
    <citation type="journal article" date="2017" name="Cell">
        <title>Insights into land plant evolution garnered from the Marchantia polymorpha genome.</title>
        <authorList>
            <person name="Bowman J.L."/>
            <person name="Kohchi T."/>
            <person name="Yamato K.T."/>
            <person name="Jenkins J."/>
            <person name="Shu S."/>
            <person name="Ishizaki K."/>
            <person name="Yamaoka S."/>
            <person name="Nishihama R."/>
            <person name="Nakamura Y."/>
            <person name="Berger F."/>
            <person name="Adam C."/>
            <person name="Aki S.S."/>
            <person name="Althoff F."/>
            <person name="Araki T."/>
            <person name="Arteaga-Vazquez M.A."/>
            <person name="Balasubrmanian S."/>
            <person name="Barry K."/>
            <person name="Bauer D."/>
            <person name="Boehm C.R."/>
            <person name="Briginshaw L."/>
            <person name="Caballero-Perez J."/>
            <person name="Catarino B."/>
            <person name="Chen F."/>
            <person name="Chiyoda S."/>
            <person name="Chovatia M."/>
            <person name="Davies K.M."/>
            <person name="Delmans M."/>
            <person name="Demura T."/>
            <person name="Dierschke T."/>
            <person name="Dolan L."/>
            <person name="Dorantes-Acosta A.E."/>
            <person name="Eklund D.M."/>
            <person name="Florent S.N."/>
            <person name="Flores-Sandoval E."/>
            <person name="Fujiyama A."/>
            <person name="Fukuzawa H."/>
            <person name="Galik B."/>
            <person name="Grimanelli D."/>
            <person name="Grimwood J."/>
            <person name="Grossniklaus U."/>
            <person name="Hamada T."/>
            <person name="Haseloff J."/>
            <person name="Hetherington A.J."/>
            <person name="Higo A."/>
            <person name="Hirakawa Y."/>
            <person name="Hundley H.N."/>
            <person name="Ikeda Y."/>
            <person name="Inoue K."/>
            <person name="Inoue S.I."/>
            <person name="Ishida S."/>
            <person name="Jia Q."/>
            <person name="Kakita M."/>
            <person name="Kanazawa T."/>
            <person name="Kawai Y."/>
            <person name="Kawashima T."/>
            <person name="Kennedy M."/>
            <person name="Kinose K."/>
            <person name="Kinoshita T."/>
            <person name="Kohara Y."/>
            <person name="Koide E."/>
            <person name="Komatsu K."/>
            <person name="Kopischke S."/>
            <person name="Kubo M."/>
            <person name="Kyozuka J."/>
            <person name="Lagercrantz U."/>
            <person name="Lin S.S."/>
            <person name="Lindquist E."/>
            <person name="Lipzen A.M."/>
            <person name="Lu C.W."/>
            <person name="De Luna E."/>
            <person name="Martienssen R.A."/>
            <person name="Minamino N."/>
            <person name="Mizutani M."/>
            <person name="Mizutani M."/>
            <person name="Mochizuki N."/>
            <person name="Monte I."/>
            <person name="Mosher R."/>
            <person name="Nagasaki H."/>
            <person name="Nakagami H."/>
            <person name="Naramoto S."/>
            <person name="Nishitani K."/>
            <person name="Ohtani M."/>
            <person name="Okamoto T."/>
            <person name="Okumura M."/>
            <person name="Phillips J."/>
            <person name="Pollak B."/>
            <person name="Reinders A."/>
            <person name="Rovekamp M."/>
            <person name="Sano R."/>
            <person name="Sawa S."/>
            <person name="Schmid M.W."/>
            <person name="Shirakawa M."/>
            <person name="Solano R."/>
            <person name="Spunde A."/>
            <person name="Suetsugu N."/>
            <person name="Sugano S."/>
            <person name="Sugiyama A."/>
            <person name="Sun R."/>
            <person name="Suzuki Y."/>
            <person name="Takenaka M."/>
            <person name="Takezawa D."/>
            <person name="Tomogane H."/>
            <person name="Tsuzuki M."/>
            <person name="Ueda T."/>
            <person name="Umeda M."/>
            <person name="Ward J.M."/>
            <person name="Watanabe Y."/>
            <person name="Yazaki K."/>
            <person name="Yokoyama R."/>
            <person name="Yoshitake Y."/>
            <person name="Yotsui I."/>
            <person name="Zachgo S."/>
            <person name="Schmutz J."/>
        </authorList>
    </citation>
    <scope>NUCLEOTIDE SEQUENCE [LARGE SCALE GENOMIC DNA]</scope>
    <source>
        <strain evidence="2">Tak-1</strain>
    </source>
</reference>
<keyword evidence="2" id="KW-1185">Reference proteome</keyword>
<gene>
    <name evidence="1" type="ORF">MARPO_0013s0093</name>
</gene>
<dbReference type="EMBL" id="KZ772685">
    <property type="protein sequence ID" value="PTQ45867.1"/>
    <property type="molecule type" value="Genomic_DNA"/>
</dbReference>
<sequence>MAMRVVPAVISTGKLDVVAWGWGNLHLLPCRPSMSSYKSSSALHLQSSLEVHRSVVRCSGRQSRECPPPIVRRTTYSSARLMWDHNNSNRMGWGQAMGTPAAAGAKEILLHFAALHRHYAVPRSLAP</sequence>
<evidence type="ECO:0000313" key="1">
    <source>
        <dbReference type="EMBL" id="PTQ45867.1"/>
    </source>
</evidence>
<proteinExistence type="predicted"/>